<proteinExistence type="predicted"/>
<comment type="caution">
    <text evidence="1">The sequence shown here is derived from an EMBL/GenBank/DDBJ whole genome shotgun (WGS) entry which is preliminary data.</text>
</comment>
<dbReference type="EMBL" id="JACHJU010000005">
    <property type="protein sequence ID" value="MBB4943337.1"/>
    <property type="molecule type" value="Genomic_DNA"/>
</dbReference>
<evidence type="ECO:0000313" key="1">
    <source>
        <dbReference type="EMBL" id="MBB4943337.1"/>
    </source>
</evidence>
<gene>
    <name evidence="1" type="ORF">FHR32_007737</name>
</gene>
<reference evidence="1 2" key="1">
    <citation type="submission" date="2020-08" db="EMBL/GenBank/DDBJ databases">
        <title>Sequencing the genomes of 1000 actinobacteria strains.</title>
        <authorList>
            <person name="Klenk H.-P."/>
        </authorList>
    </citation>
    <scope>NUCLEOTIDE SEQUENCE [LARGE SCALE GENOMIC DNA]</scope>
    <source>
        <strain evidence="1 2">DSM 43023</strain>
    </source>
</reference>
<protein>
    <submittedName>
        <fullName evidence="1">Uncharacterized protein</fullName>
    </submittedName>
</protein>
<accession>A0A7W7S460</accession>
<dbReference type="AlphaFoldDB" id="A0A7W7S460"/>
<organism evidence="1 2">
    <name type="scientific">Streptosporangium album</name>
    <dbReference type="NCBI Taxonomy" id="47479"/>
    <lineage>
        <taxon>Bacteria</taxon>
        <taxon>Bacillati</taxon>
        <taxon>Actinomycetota</taxon>
        <taxon>Actinomycetes</taxon>
        <taxon>Streptosporangiales</taxon>
        <taxon>Streptosporangiaceae</taxon>
        <taxon>Streptosporangium</taxon>
    </lineage>
</organism>
<evidence type="ECO:0000313" key="2">
    <source>
        <dbReference type="Proteomes" id="UP000534286"/>
    </source>
</evidence>
<name>A0A7W7S460_9ACTN</name>
<sequence length="29" mass="3158">MGSPNRPADQLTSEELIAFWADEHTAAEA</sequence>
<keyword evidence="2" id="KW-1185">Reference proteome</keyword>
<dbReference type="Proteomes" id="UP000534286">
    <property type="component" value="Unassembled WGS sequence"/>
</dbReference>